<dbReference type="EMBL" id="MGFM01000031">
    <property type="protein sequence ID" value="OGM05609.1"/>
    <property type="molecule type" value="Genomic_DNA"/>
</dbReference>
<keyword evidence="1" id="KW-0812">Transmembrane</keyword>
<evidence type="ECO:0000313" key="2">
    <source>
        <dbReference type="EMBL" id="OGM05609.1"/>
    </source>
</evidence>
<feature type="transmembrane region" description="Helical" evidence="1">
    <location>
        <begin position="26"/>
        <end position="49"/>
    </location>
</feature>
<evidence type="ECO:0000256" key="1">
    <source>
        <dbReference type="SAM" id="Phobius"/>
    </source>
</evidence>
<gene>
    <name evidence="2" type="ORF">A2125_01535</name>
</gene>
<accession>A0A1F7WSZ2</accession>
<evidence type="ECO:0000313" key="3">
    <source>
        <dbReference type="Proteomes" id="UP000178812"/>
    </source>
</evidence>
<keyword evidence="1" id="KW-1133">Transmembrane helix</keyword>
<dbReference type="InterPro" id="IPR007813">
    <property type="entry name" value="PilN"/>
</dbReference>
<organism evidence="2 3">
    <name type="scientific">Candidatus Woesebacteria bacterium GWB1_43_5</name>
    <dbReference type="NCBI Taxonomy" id="1802474"/>
    <lineage>
        <taxon>Bacteria</taxon>
        <taxon>Candidatus Woeseibacteriota</taxon>
    </lineage>
</organism>
<keyword evidence="1" id="KW-0472">Membrane</keyword>
<comment type="caution">
    <text evidence="2">The sequence shown here is derived from an EMBL/GenBank/DDBJ whole genome shotgun (WGS) entry which is preliminary data.</text>
</comment>
<dbReference type="Proteomes" id="UP000178812">
    <property type="component" value="Unassembled WGS sequence"/>
</dbReference>
<protein>
    <recommendedName>
        <fullName evidence="4">Fimbrial assembly protein</fullName>
    </recommendedName>
</protein>
<reference evidence="2 3" key="1">
    <citation type="journal article" date="2016" name="Nat. Commun.">
        <title>Thousands of microbial genomes shed light on interconnected biogeochemical processes in an aquifer system.</title>
        <authorList>
            <person name="Anantharaman K."/>
            <person name="Brown C.T."/>
            <person name="Hug L.A."/>
            <person name="Sharon I."/>
            <person name="Castelle C.J."/>
            <person name="Probst A.J."/>
            <person name="Thomas B.C."/>
            <person name="Singh A."/>
            <person name="Wilkins M.J."/>
            <person name="Karaoz U."/>
            <person name="Brodie E.L."/>
            <person name="Williams K.H."/>
            <person name="Hubbard S.S."/>
            <person name="Banfield J.F."/>
        </authorList>
    </citation>
    <scope>NUCLEOTIDE SEQUENCE [LARGE SCALE GENOMIC DNA]</scope>
</reference>
<dbReference type="AlphaFoldDB" id="A0A1F7WSZ2"/>
<evidence type="ECO:0008006" key="4">
    <source>
        <dbReference type="Google" id="ProtNLM"/>
    </source>
</evidence>
<name>A0A1F7WSZ2_9BACT</name>
<sequence length="184" mass="19994">MAVPRKTQLINLLPQEEFASSTLGRVLAWVLSTFRVIVIITEVVVMAAFASRFYLDARMTDLNDAVKQKTAVLGSFSDFEKRFRNSQEKIKIASELFSVQQKTTASLNDIASLAPGEIILSSYVALGNEVNIKAASSTEIAISQLTANLKASGKFDKIELTQLSSDEAGDEITFSLNIGLKGGQ</sequence>
<dbReference type="Pfam" id="PF05137">
    <property type="entry name" value="PilN"/>
    <property type="match status" value="1"/>
</dbReference>
<proteinExistence type="predicted"/>